<dbReference type="SUPFAM" id="SSF51735">
    <property type="entry name" value="NAD(P)-binding Rossmann-fold domains"/>
    <property type="match status" value="1"/>
</dbReference>
<proteinExistence type="predicted"/>
<dbReference type="Gene3D" id="3.40.50.720">
    <property type="entry name" value="NAD(P)-binding Rossmann-like Domain"/>
    <property type="match status" value="1"/>
</dbReference>
<evidence type="ECO:0000313" key="4">
    <source>
        <dbReference type="Proteomes" id="UP000305906"/>
    </source>
</evidence>
<protein>
    <submittedName>
        <fullName evidence="3">NADP oxidoreductase</fullName>
    </submittedName>
</protein>
<reference evidence="3 4" key="1">
    <citation type="submission" date="2019-05" db="EMBL/GenBank/DDBJ databases">
        <title>Streptomyces sp. NEAU-C151, a novel actinomycete isolated from soil.</title>
        <authorList>
            <person name="Han L."/>
            <person name="Jiang H."/>
        </authorList>
    </citation>
    <scope>NUCLEOTIDE SEQUENCE [LARGE SCALE GENOMIC DNA]</scope>
    <source>
        <strain evidence="3 4">NEAU-C151</strain>
    </source>
</reference>
<dbReference type="Pfam" id="PF03807">
    <property type="entry name" value="F420_oxidored"/>
    <property type="match status" value="1"/>
</dbReference>
<evidence type="ECO:0000313" key="3">
    <source>
        <dbReference type="EMBL" id="TLS46317.1"/>
    </source>
</evidence>
<dbReference type="GO" id="GO:0016491">
    <property type="term" value="F:oxidoreductase activity"/>
    <property type="evidence" value="ECO:0007669"/>
    <property type="project" value="UniProtKB-KW"/>
</dbReference>
<evidence type="ECO:0000256" key="1">
    <source>
        <dbReference type="ARBA" id="ARBA00023002"/>
    </source>
</evidence>
<dbReference type="InterPro" id="IPR051267">
    <property type="entry name" value="STEAP_metalloreductase"/>
</dbReference>
<dbReference type="PANTHER" id="PTHR14239">
    <property type="entry name" value="DUDULIN-RELATED"/>
    <property type="match status" value="1"/>
</dbReference>
<dbReference type="InterPro" id="IPR036291">
    <property type="entry name" value="NAD(P)-bd_dom_sf"/>
</dbReference>
<name>A0A5R9FQR8_9ACTN</name>
<keyword evidence="4" id="KW-1185">Reference proteome</keyword>
<sequence>MKITVIGAGAIGGNLAAKLSTAGHDVQVADARGPEAVRAEVLESGARAADLSDAAVQGRDVIVLSIPFGVAGKLADLFASVPDETVVIDTSNYYPGMLSEPIEAVDNGQVESVYTAELLGRPVVKAWNAALAETQRAKGVPAGTPGRLAIPVAGDSEEARKVAMSLVDDTGFDPYDTGTLADSWRQQPNSPAYCTELTLDELPAALAAADRVKDARIRDSLPERFAALPANPTVDDVVEMNRAAHR</sequence>
<dbReference type="InterPro" id="IPR028939">
    <property type="entry name" value="P5C_Rdtase_cat_N"/>
</dbReference>
<feature type="domain" description="Pyrroline-5-carboxylate reductase catalytic N-terminal" evidence="2">
    <location>
        <begin position="2"/>
        <end position="93"/>
    </location>
</feature>
<gene>
    <name evidence="3" type="ORF">FE633_10355</name>
</gene>
<comment type="caution">
    <text evidence="3">The sequence shown here is derived from an EMBL/GenBank/DDBJ whole genome shotgun (WGS) entry which is preliminary data.</text>
</comment>
<organism evidence="3 4">
    <name type="scientific">Streptomyces montanus</name>
    <dbReference type="NCBI Taxonomy" id="2580423"/>
    <lineage>
        <taxon>Bacteria</taxon>
        <taxon>Bacillati</taxon>
        <taxon>Actinomycetota</taxon>
        <taxon>Actinomycetes</taxon>
        <taxon>Kitasatosporales</taxon>
        <taxon>Streptomycetaceae</taxon>
        <taxon>Streptomyces</taxon>
    </lineage>
</organism>
<dbReference type="RefSeq" id="WP_138044814.1">
    <property type="nucleotide sequence ID" value="NZ_VBZC01000009.1"/>
</dbReference>
<accession>A0A5R9FQR8</accession>
<dbReference type="Proteomes" id="UP000305906">
    <property type="component" value="Unassembled WGS sequence"/>
</dbReference>
<evidence type="ECO:0000259" key="2">
    <source>
        <dbReference type="Pfam" id="PF03807"/>
    </source>
</evidence>
<dbReference type="EMBL" id="VBZC01000009">
    <property type="protein sequence ID" value="TLS46317.1"/>
    <property type="molecule type" value="Genomic_DNA"/>
</dbReference>
<dbReference type="AlphaFoldDB" id="A0A5R9FQR8"/>
<keyword evidence="1" id="KW-0560">Oxidoreductase</keyword>